<keyword evidence="11 12" id="KW-0998">Cell outer membrane</keyword>
<evidence type="ECO:0000256" key="2">
    <source>
        <dbReference type="ARBA" id="ARBA00022448"/>
    </source>
</evidence>
<evidence type="ECO:0000256" key="15">
    <source>
        <dbReference type="SAM" id="SignalP"/>
    </source>
</evidence>
<dbReference type="GO" id="GO:0006826">
    <property type="term" value="P:iron ion transport"/>
    <property type="evidence" value="ECO:0007669"/>
    <property type="project" value="UniProtKB-KW"/>
</dbReference>
<dbReference type="SUPFAM" id="SSF56935">
    <property type="entry name" value="Porins"/>
    <property type="match status" value="1"/>
</dbReference>
<proteinExistence type="inferred from homology"/>
<dbReference type="Pfam" id="PF07715">
    <property type="entry name" value="Plug"/>
    <property type="match status" value="1"/>
</dbReference>
<feature type="chain" id="PRO_5030867986" evidence="15">
    <location>
        <begin position="37"/>
        <end position="783"/>
    </location>
</feature>
<dbReference type="GO" id="GO:0009279">
    <property type="term" value="C:cell outer membrane"/>
    <property type="evidence" value="ECO:0007669"/>
    <property type="project" value="UniProtKB-SubCell"/>
</dbReference>
<evidence type="ECO:0000256" key="9">
    <source>
        <dbReference type="ARBA" id="ARBA00023077"/>
    </source>
</evidence>
<dbReference type="Pfam" id="PF00593">
    <property type="entry name" value="TonB_dep_Rec_b-barrel"/>
    <property type="match status" value="1"/>
</dbReference>
<sequence length="783" mass="84104">MNLSYPERAAVLSIPLKPLVAALLFGSACLALQARADEPAPAPQPAAQSGTALGTVTVNARRREESAQSVPTPISVLGGETLENQRIYRVQDIQQLVPSTSVAYVHARQSSISIRGLGNNPASDGLEGSVGVYLDNVYLGRPGMAVFDLLDVEQIDVLRGPQGTLFGKNTTAGVLNITTRKPTFTPERSIETSIGEDGYFQTKGSISGPLSETLAGRFSAYRTRDDGYVDNVHNGDTLNGGARQGFRGQLLFKPSETFSLRWIGEYNEEDSNNGILSLYSTGPTINGVNRYEQRAASAGATLVYGKDRKVNFDSDQQVTVFQGGTSVEANWTLPNDFTLTSISAYRWWDFTPRNDDGLNVPASINAGVAVRDKQYSQEIRLASPTGGAFDYVLGAYYFKQDLDNRSFNQNGPLADVWNGTAAGALANVNSFGNGHIDTDSYALFAQGTWHLTDKLDFTAGIRGTYEEKDAWISRDAPQGGAAVTGAAAAQRQGRYGAYDSGNLSQHSFSPSGLLSLSYQFNPQLLGYTSLSHGEKSGGVNLTVGAAPTAGVDSLLVGTERANNAELGFKSTLLDNSLLFNANLFWTEVNGYQANAYDQSTRTQYLTNAGSVRSRGVEAEATWKPLRGLTLNANGSFNDVRYTDYENAPCAPEVAFQAGAPASCDLTGHQVVGASKWIANLNGSYLWDLGNGLQPYVNASYAFRSRAVGTIDDSEYGQIPSYALINLSTGLRGDLADGQWDVSLWLKNAGDKTYFTSLWNSANGGYAGVLGTPRTLGMTARYDF</sequence>
<gene>
    <name evidence="18" type="ORF">FHR27_002359</name>
</gene>
<evidence type="ECO:0000256" key="5">
    <source>
        <dbReference type="ARBA" id="ARBA00022692"/>
    </source>
</evidence>
<evidence type="ECO:0000313" key="19">
    <source>
        <dbReference type="Proteomes" id="UP000578688"/>
    </source>
</evidence>
<dbReference type="RefSeq" id="WP_179538659.1">
    <property type="nucleotide sequence ID" value="NZ_JACBYV010000001.1"/>
</dbReference>
<keyword evidence="18" id="KW-0675">Receptor</keyword>
<keyword evidence="3 12" id="KW-1134">Transmembrane beta strand</keyword>
<keyword evidence="8" id="KW-0406">Ion transport</keyword>
<protein>
    <submittedName>
        <fullName evidence="18">Iron complex outermembrane receptor protein</fullName>
    </submittedName>
</protein>
<keyword evidence="4" id="KW-0410">Iron transport</keyword>
<dbReference type="InterPro" id="IPR039426">
    <property type="entry name" value="TonB-dep_rcpt-like"/>
</dbReference>
<dbReference type="PANTHER" id="PTHR32552:SF81">
    <property type="entry name" value="TONB-DEPENDENT OUTER MEMBRANE RECEPTOR"/>
    <property type="match status" value="1"/>
</dbReference>
<keyword evidence="7" id="KW-0408">Iron</keyword>
<evidence type="ECO:0000256" key="10">
    <source>
        <dbReference type="ARBA" id="ARBA00023136"/>
    </source>
</evidence>
<evidence type="ECO:0000259" key="16">
    <source>
        <dbReference type="Pfam" id="PF00593"/>
    </source>
</evidence>
<dbReference type="InterPro" id="IPR012910">
    <property type="entry name" value="Plug_dom"/>
</dbReference>
<keyword evidence="19" id="KW-1185">Reference proteome</keyword>
<dbReference type="InterPro" id="IPR036942">
    <property type="entry name" value="Beta-barrel_TonB_sf"/>
</dbReference>
<evidence type="ECO:0000256" key="12">
    <source>
        <dbReference type="PROSITE-ProRule" id="PRU01360"/>
    </source>
</evidence>
<evidence type="ECO:0000256" key="7">
    <source>
        <dbReference type="ARBA" id="ARBA00023004"/>
    </source>
</evidence>
<evidence type="ECO:0000256" key="13">
    <source>
        <dbReference type="PROSITE-ProRule" id="PRU10144"/>
    </source>
</evidence>
<dbReference type="Gene3D" id="2.40.170.20">
    <property type="entry name" value="TonB-dependent receptor, beta-barrel domain"/>
    <property type="match status" value="1"/>
</dbReference>
<accession>A0A7Y9XPD8</accession>
<keyword evidence="9 14" id="KW-0798">TonB box</keyword>
<dbReference type="Proteomes" id="UP000578688">
    <property type="component" value="Unassembled WGS sequence"/>
</dbReference>
<name>A0A7Y9XPD8_9GAMM</name>
<comment type="subcellular location">
    <subcellularLocation>
        <location evidence="1 12">Cell outer membrane</location>
        <topology evidence="1 12">Multi-pass membrane protein</topology>
    </subcellularLocation>
</comment>
<keyword evidence="6 15" id="KW-0732">Signal</keyword>
<evidence type="ECO:0000256" key="11">
    <source>
        <dbReference type="ARBA" id="ARBA00023237"/>
    </source>
</evidence>
<reference evidence="18 19" key="1">
    <citation type="submission" date="2020-07" db="EMBL/GenBank/DDBJ databases">
        <title>Genomic analyses of the natural microbiome of Caenorhabditis elegans.</title>
        <authorList>
            <person name="Samuel B."/>
        </authorList>
    </citation>
    <scope>NUCLEOTIDE SEQUENCE [LARGE SCALE GENOMIC DNA]</scope>
    <source>
        <strain evidence="18 19">BIGb0408</strain>
    </source>
</reference>
<comment type="similarity">
    <text evidence="12 14">Belongs to the TonB-dependent receptor family.</text>
</comment>
<dbReference type="PROSITE" id="PS52016">
    <property type="entry name" value="TONB_DEPENDENT_REC_3"/>
    <property type="match status" value="1"/>
</dbReference>
<dbReference type="EMBL" id="JACBYV010000001">
    <property type="protein sequence ID" value="NYH73749.1"/>
    <property type="molecule type" value="Genomic_DNA"/>
</dbReference>
<evidence type="ECO:0000256" key="14">
    <source>
        <dbReference type="RuleBase" id="RU003357"/>
    </source>
</evidence>
<dbReference type="PANTHER" id="PTHR32552">
    <property type="entry name" value="FERRICHROME IRON RECEPTOR-RELATED"/>
    <property type="match status" value="1"/>
</dbReference>
<evidence type="ECO:0000259" key="17">
    <source>
        <dbReference type="Pfam" id="PF07715"/>
    </source>
</evidence>
<dbReference type="InterPro" id="IPR010917">
    <property type="entry name" value="TonB_rcpt_CS"/>
</dbReference>
<dbReference type="AlphaFoldDB" id="A0A7Y9XPD8"/>
<organism evidence="18 19">
    <name type="scientific">Phytopseudomonas flavescens</name>
    <dbReference type="NCBI Taxonomy" id="29435"/>
    <lineage>
        <taxon>Bacteria</taxon>
        <taxon>Pseudomonadati</taxon>
        <taxon>Pseudomonadota</taxon>
        <taxon>Gammaproteobacteria</taxon>
        <taxon>Pseudomonadales</taxon>
        <taxon>Pseudomonadaceae</taxon>
        <taxon>Phytopseudomonas</taxon>
    </lineage>
</organism>
<feature type="short sequence motif" description="TonB C-terminal box" evidence="13">
    <location>
        <begin position="766"/>
        <end position="783"/>
    </location>
</feature>
<comment type="caution">
    <text evidence="18">The sequence shown here is derived from an EMBL/GenBank/DDBJ whole genome shotgun (WGS) entry which is preliminary data.</text>
</comment>
<dbReference type="PROSITE" id="PS01156">
    <property type="entry name" value="TONB_DEPENDENT_REC_2"/>
    <property type="match status" value="1"/>
</dbReference>
<keyword evidence="2 12" id="KW-0813">Transport</keyword>
<feature type="signal peptide" evidence="15">
    <location>
        <begin position="1"/>
        <end position="36"/>
    </location>
</feature>
<keyword evidence="5 12" id="KW-0812">Transmembrane</keyword>
<evidence type="ECO:0000256" key="4">
    <source>
        <dbReference type="ARBA" id="ARBA00022496"/>
    </source>
</evidence>
<evidence type="ECO:0000256" key="1">
    <source>
        <dbReference type="ARBA" id="ARBA00004571"/>
    </source>
</evidence>
<feature type="domain" description="TonB-dependent receptor plug" evidence="17">
    <location>
        <begin position="67"/>
        <end position="174"/>
    </location>
</feature>
<evidence type="ECO:0000256" key="6">
    <source>
        <dbReference type="ARBA" id="ARBA00022729"/>
    </source>
</evidence>
<keyword evidence="10 12" id="KW-0472">Membrane</keyword>
<evidence type="ECO:0000313" key="18">
    <source>
        <dbReference type="EMBL" id="NYH73749.1"/>
    </source>
</evidence>
<evidence type="ECO:0000256" key="3">
    <source>
        <dbReference type="ARBA" id="ARBA00022452"/>
    </source>
</evidence>
<evidence type="ECO:0000256" key="8">
    <source>
        <dbReference type="ARBA" id="ARBA00023065"/>
    </source>
</evidence>
<dbReference type="InterPro" id="IPR000531">
    <property type="entry name" value="Beta-barrel_TonB"/>
</dbReference>
<feature type="domain" description="TonB-dependent receptor-like beta-barrel" evidence="16">
    <location>
        <begin position="291"/>
        <end position="747"/>
    </location>
</feature>